<keyword evidence="3" id="KW-1185">Reference proteome</keyword>
<dbReference type="AlphaFoldDB" id="A0A6M4H7E1"/>
<dbReference type="PANTHER" id="PTHR31088">
    <property type="entry name" value="MEMBRANE-ASSOCIATED PROTEIN VIPP1, CHLOROPLASTIC"/>
    <property type="match status" value="1"/>
</dbReference>
<dbReference type="GO" id="GO:0005829">
    <property type="term" value="C:cytosol"/>
    <property type="evidence" value="ECO:0007669"/>
    <property type="project" value="TreeGrafter"/>
</dbReference>
<evidence type="ECO:0000256" key="1">
    <source>
        <dbReference type="ARBA" id="ARBA00043985"/>
    </source>
</evidence>
<accession>A0A6M4H7E1</accession>
<dbReference type="RefSeq" id="WP_171161347.1">
    <property type="nucleotide sequence ID" value="NZ_CP053073.1"/>
</dbReference>
<dbReference type="EMBL" id="CP053073">
    <property type="protein sequence ID" value="QJR14613.1"/>
    <property type="molecule type" value="Genomic_DNA"/>
</dbReference>
<sequence length="225" mass="24668">MADSISARVTRIVGGSVHALLDTVENAAPEATMAQAIREVDQVIDEVRIELGRAEAAKHLVTSQLNKLNTESERLASQVEVAIEQGREDLARAGVEKQINIEDQLPVLQKMLAEQSERGHDLEGYITALLAKKREMEEALREFIAARASQVPPGVSTNNSGRAQMRVDNAGSAFDRVMARQTGVSGLSPNVTANATQLKELQDLQRSHRVEERLAKLRATMPQKQ</sequence>
<name>A0A6M4H7E1_9PROT</name>
<reference evidence="2 3" key="1">
    <citation type="submission" date="2020-04" db="EMBL/GenBank/DDBJ databases">
        <title>Usitatibacter rugosus gen. nov., sp. nov. and Usitatibacter palustris sp. nov., novel members of Usitatibacteraceae fam. nov. within the order Nitrosomonadales isolated from soil.</title>
        <authorList>
            <person name="Huber K.J."/>
            <person name="Neumann-Schaal M."/>
            <person name="Geppert A."/>
            <person name="Luckner M."/>
            <person name="Wanner G."/>
            <person name="Overmann J."/>
        </authorList>
    </citation>
    <scope>NUCLEOTIDE SEQUENCE [LARGE SCALE GENOMIC DNA]</scope>
    <source>
        <strain evidence="2 3">Swamp67</strain>
    </source>
</reference>
<proteinExistence type="inferred from homology"/>
<dbReference type="Proteomes" id="UP000503096">
    <property type="component" value="Chromosome"/>
</dbReference>
<dbReference type="InterPro" id="IPR007157">
    <property type="entry name" value="PspA_VIPP1"/>
</dbReference>
<dbReference type="KEGG" id="upl:DSM104440_01420"/>
<evidence type="ECO:0008006" key="4">
    <source>
        <dbReference type="Google" id="ProtNLM"/>
    </source>
</evidence>
<comment type="similarity">
    <text evidence="1">Belongs to the PspA/Vipp/IM30 family.</text>
</comment>
<organism evidence="2 3">
    <name type="scientific">Usitatibacter palustris</name>
    <dbReference type="NCBI Taxonomy" id="2732487"/>
    <lineage>
        <taxon>Bacteria</taxon>
        <taxon>Pseudomonadati</taxon>
        <taxon>Pseudomonadota</taxon>
        <taxon>Betaproteobacteria</taxon>
        <taxon>Nitrosomonadales</taxon>
        <taxon>Usitatibacteraceae</taxon>
        <taxon>Usitatibacter</taxon>
    </lineage>
</organism>
<evidence type="ECO:0000313" key="3">
    <source>
        <dbReference type="Proteomes" id="UP000503096"/>
    </source>
</evidence>
<dbReference type="PANTHER" id="PTHR31088:SF6">
    <property type="entry name" value="PHAGE SHOCK PROTEIN A"/>
    <property type="match status" value="1"/>
</dbReference>
<dbReference type="GO" id="GO:0009271">
    <property type="term" value="P:phage shock"/>
    <property type="evidence" value="ECO:0007669"/>
    <property type="project" value="TreeGrafter"/>
</dbReference>
<protein>
    <recommendedName>
        <fullName evidence="4">Phage shock protein A (PspA) family protein</fullName>
    </recommendedName>
</protein>
<dbReference type="Pfam" id="PF04012">
    <property type="entry name" value="PspA_IM30"/>
    <property type="match status" value="1"/>
</dbReference>
<evidence type="ECO:0000313" key="2">
    <source>
        <dbReference type="EMBL" id="QJR14613.1"/>
    </source>
</evidence>
<gene>
    <name evidence="2" type="ORF">DSM104440_01420</name>
</gene>
<dbReference type="InParanoid" id="A0A6M4H7E1"/>
<dbReference type="FunCoup" id="A0A6M4H7E1">
    <property type="interactions" value="258"/>
</dbReference>